<name>A0A6I0F6E8_9FIRM</name>
<dbReference type="Proteomes" id="UP000468766">
    <property type="component" value="Unassembled WGS sequence"/>
</dbReference>
<dbReference type="OrthoDB" id="9785707at2"/>
<reference evidence="4 5" key="1">
    <citation type="submission" date="2019-10" db="EMBL/GenBank/DDBJ databases">
        <title>Whole-genome sequence of the extremophile Heliorestis acidaminivorans DSM 24790.</title>
        <authorList>
            <person name="Kyndt J.A."/>
            <person name="Meyer T.E."/>
        </authorList>
    </citation>
    <scope>NUCLEOTIDE SEQUENCE [LARGE SCALE GENOMIC DNA]</scope>
    <source>
        <strain evidence="4 5">DSM 24790</strain>
    </source>
</reference>
<proteinExistence type="inferred from homology"/>
<evidence type="ECO:0000259" key="2">
    <source>
        <dbReference type="Pfam" id="PF02481"/>
    </source>
</evidence>
<comment type="similarity">
    <text evidence="1">Belongs to the DprA/Smf family.</text>
</comment>
<dbReference type="InterPro" id="IPR041614">
    <property type="entry name" value="DprA_WH"/>
</dbReference>
<dbReference type="Gene3D" id="1.10.10.10">
    <property type="entry name" value="Winged helix-like DNA-binding domain superfamily/Winged helix DNA-binding domain"/>
    <property type="match status" value="1"/>
</dbReference>
<evidence type="ECO:0000313" key="5">
    <source>
        <dbReference type="Proteomes" id="UP000468766"/>
    </source>
</evidence>
<dbReference type="EMBL" id="WBXO01000001">
    <property type="protein sequence ID" value="KAB2954407.1"/>
    <property type="molecule type" value="Genomic_DNA"/>
</dbReference>
<dbReference type="InterPro" id="IPR003488">
    <property type="entry name" value="DprA"/>
</dbReference>
<dbReference type="Gene3D" id="3.40.50.450">
    <property type="match status" value="1"/>
</dbReference>
<dbReference type="PANTHER" id="PTHR43022">
    <property type="entry name" value="PROTEIN SMF"/>
    <property type="match status" value="1"/>
</dbReference>
<feature type="domain" description="DprA winged helix" evidence="3">
    <location>
        <begin position="329"/>
        <end position="387"/>
    </location>
</feature>
<dbReference type="AlphaFoldDB" id="A0A6I0F6E8"/>
<evidence type="ECO:0000256" key="1">
    <source>
        <dbReference type="ARBA" id="ARBA00006525"/>
    </source>
</evidence>
<dbReference type="NCBIfam" id="TIGR00732">
    <property type="entry name" value="dprA"/>
    <property type="match status" value="1"/>
</dbReference>
<dbReference type="PANTHER" id="PTHR43022:SF1">
    <property type="entry name" value="PROTEIN SMF"/>
    <property type="match status" value="1"/>
</dbReference>
<dbReference type="InterPro" id="IPR036388">
    <property type="entry name" value="WH-like_DNA-bd_sf"/>
</dbReference>
<gene>
    <name evidence="4" type="primary">dprA</name>
    <name evidence="4" type="ORF">F9B85_01605</name>
</gene>
<comment type="caution">
    <text evidence="4">The sequence shown here is derived from an EMBL/GenBank/DDBJ whole genome shotgun (WGS) entry which is preliminary data.</text>
</comment>
<organism evidence="4 5">
    <name type="scientific">Heliorestis acidaminivorans</name>
    <dbReference type="NCBI Taxonomy" id="553427"/>
    <lineage>
        <taxon>Bacteria</taxon>
        <taxon>Bacillati</taxon>
        <taxon>Bacillota</taxon>
        <taxon>Clostridia</taxon>
        <taxon>Eubacteriales</taxon>
        <taxon>Heliobacteriaceae</taxon>
        <taxon>Heliorestis</taxon>
    </lineage>
</organism>
<dbReference type="Pfam" id="PF17782">
    <property type="entry name" value="WHD_DprA"/>
    <property type="match status" value="1"/>
</dbReference>
<evidence type="ECO:0000313" key="4">
    <source>
        <dbReference type="EMBL" id="KAB2954407.1"/>
    </source>
</evidence>
<evidence type="ECO:0000259" key="3">
    <source>
        <dbReference type="Pfam" id="PF17782"/>
    </source>
</evidence>
<accession>A0A6I0F6E8</accession>
<dbReference type="InterPro" id="IPR057666">
    <property type="entry name" value="DrpA_SLOG"/>
</dbReference>
<keyword evidence="5" id="KW-1185">Reference proteome</keyword>
<feature type="domain" description="Smf/DprA SLOG" evidence="2">
    <location>
        <begin position="112"/>
        <end position="320"/>
    </location>
</feature>
<dbReference type="GO" id="GO:0009294">
    <property type="term" value="P:DNA-mediated transformation"/>
    <property type="evidence" value="ECO:0007669"/>
    <property type="project" value="InterPro"/>
</dbReference>
<dbReference type="SUPFAM" id="SSF102405">
    <property type="entry name" value="MCP/YpsA-like"/>
    <property type="match status" value="1"/>
</dbReference>
<dbReference type="Pfam" id="PF02481">
    <property type="entry name" value="DNA_processg_A"/>
    <property type="match status" value="1"/>
</dbReference>
<sequence length="393" mass="42963">MKSLMLNTIYGTIIQLLMAVNCTLEGRTMQIISERERPYWIALASLPGIGARRFHSIVSHFGSAESAWLASDKEWDGIAGLTLLGWQKTLQCRRKDYLSSFLERIHYGAIKALTLYDDEYPELLRSIADPPPVLYTKGQIEKNDKVNMAIVGTRKPTAYGEKVCSLLTEELVQQGRTIISGLARGIDGIAHRKALEKKGRTLAVLACGLDTIYPKEHNNLASAILEKGALISEYPPGSPAEPGKFPARNRIISGLSQGVIVIEAGERSGALITADQALEQGREVFAVPGPITSRQSVGTNRLIQQGAKLITSIEDVLSEVQMQFNFLNSPQQESSLEPSEKVILSQLNWEGKSIDQLVHCTGMKGAEIASILTLLEMKGLVKSLPGGSHFVVQ</sequence>
<protein>
    <submittedName>
        <fullName evidence="4">DNA-protecting protein DprA</fullName>
    </submittedName>
</protein>